<dbReference type="SUPFAM" id="SSF81923">
    <property type="entry name" value="Double Clp-N motif"/>
    <property type="match status" value="1"/>
</dbReference>
<dbReference type="Proteomes" id="UP000198546">
    <property type="component" value="Chromosome i"/>
</dbReference>
<dbReference type="Gene3D" id="3.30.530.20">
    <property type="match status" value="1"/>
</dbReference>
<dbReference type="CDD" id="cd07812">
    <property type="entry name" value="SRPBCC"/>
    <property type="match status" value="1"/>
</dbReference>
<reference evidence="2 3" key="1">
    <citation type="submission" date="2016-10" db="EMBL/GenBank/DDBJ databases">
        <authorList>
            <person name="de Groot N.N."/>
        </authorList>
    </citation>
    <scope>NUCLEOTIDE SEQUENCE [LARGE SCALE GENOMIC DNA]</scope>
    <source>
        <strain evidence="2 3">MON 2.2</strain>
    </source>
</reference>
<dbReference type="Gene3D" id="1.10.1780.10">
    <property type="entry name" value="Clp, N-terminal domain"/>
    <property type="match status" value="1"/>
</dbReference>
<dbReference type="STRING" id="675864.SAMN04489747_0756"/>
<evidence type="ECO:0000313" key="3">
    <source>
        <dbReference type="Proteomes" id="UP000198546"/>
    </source>
</evidence>
<gene>
    <name evidence="2" type="ORF">SAMN04489747_0756</name>
</gene>
<proteinExistence type="predicted"/>
<dbReference type="OrthoDB" id="3733061at2"/>
<dbReference type="InterPro" id="IPR004176">
    <property type="entry name" value="Clp_R_N"/>
</dbReference>
<organism evidence="2 3">
    <name type="scientific">Auraticoccus monumenti</name>
    <dbReference type="NCBI Taxonomy" id="675864"/>
    <lineage>
        <taxon>Bacteria</taxon>
        <taxon>Bacillati</taxon>
        <taxon>Actinomycetota</taxon>
        <taxon>Actinomycetes</taxon>
        <taxon>Propionibacteriales</taxon>
        <taxon>Propionibacteriaceae</taxon>
        <taxon>Auraticoccus</taxon>
    </lineage>
</organism>
<dbReference type="InterPro" id="IPR019587">
    <property type="entry name" value="Polyketide_cyclase/dehydratase"/>
</dbReference>
<dbReference type="InterPro" id="IPR023393">
    <property type="entry name" value="START-like_dom_sf"/>
</dbReference>
<sequence>MSLSDLFAASQRISLVASEEARRLGHPEVDVEHVLLALLLTDGRAGAVLRSCGVMLAAARTAVETEHVELVARLGVTSPRVPPQELREGAGLDWSERALGVMRGIKDWSDDLGLLNALLDEPSGFVGRVVARLGVEEDVLRAGLDDGVDPPPVDPLSEDLSWVSHTHIGFVPAAPQEVWTLVADPLRRPEWDILAISVEAVGEGRWRVETTSGRPERRRPAAEDPPTTMDLVELERHPGSHVEWDTSWQGRRGRTTRQRLRVVVLPTTGGTRVVLRLASRQRRGWRGVLPRRLVRVQRLFMRQVLISLAGGLSRALR</sequence>
<dbReference type="AlphaFoldDB" id="A0A1G6TZX5"/>
<evidence type="ECO:0000259" key="1">
    <source>
        <dbReference type="Pfam" id="PF02861"/>
    </source>
</evidence>
<name>A0A1G6TZX5_9ACTN</name>
<dbReference type="RefSeq" id="WP_090590775.1">
    <property type="nucleotide sequence ID" value="NZ_LT629688.1"/>
</dbReference>
<dbReference type="EMBL" id="LT629688">
    <property type="protein sequence ID" value="SDD34628.1"/>
    <property type="molecule type" value="Genomic_DNA"/>
</dbReference>
<evidence type="ECO:0000313" key="2">
    <source>
        <dbReference type="EMBL" id="SDD34628.1"/>
    </source>
</evidence>
<keyword evidence="3" id="KW-1185">Reference proteome</keyword>
<dbReference type="Pfam" id="PF10604">
    <property type="entry name" value="Polyketide_cyc2"/>
    <property type="match status" value="1"/>
</dbReference>
<dbReference type="SUPFAM" id="SSF55961">
    <property type="entry name" value="Bet v1-like"/>
    <property type="match status" value="1"/>
</dbReference>
<accession>A0A1G6TZX5</accession>
<dbReference type="InterPro" id="IPR036628">
    <property type="entry name" value="Clp_N_dom_sf"/>
</dbReference>
<dbReference type="Pfam" id="PF02861">
    <property type="entry name" value="Clp_N"/>
    <property type="match status" value="1"/>
</dbReference>
<protein>
    <submittedName>
        <fullName evidence="2">Clp amino terminal domain-containing protein, pathogenicity island component</fullName>
    </submittedName>
</protein>
<feature type="domain" description="Clp R" evidence="1">
    <location>
        <begin position="17"/>
        <end position="67"/>
    </location>
</feature>